<proteinExistence type="predicted"/>
<feature type="domain" description="Bacteriophage/plasmid primase P4 C-terminal" evidence="1">
    <location>
        <begin position="29"/>
        <end position="92"/>
    </location>
</feature>
<accession>A0AAV4QBZ2</accession>
<evidence type="ECO:0000313" key="2">
    <source>
        <dbReference type="EMBL" id="GIY06817.1"/>
    </source>
</evidence>
<protein>
    <recommendedName>
        <fullName evidence="1">Bacteriophage/plasmid primase P4 C-terminal domain-containing protein</fullName>
    </recommendedName>
</protein>
<dbReference type="InterPro" id="IPR014818">
    <property type="entry name" value="Phage/plasmid_primase_P4_C"/>
</dbReference>
<organism evidence="2 3">
    <name type="scientific">Caerostris darwini</name>
    <dbReference type="NCBI Taxonomy" id="1538125"/>
    <lineage>
        <taxon>Eukaryota</taxon>
        <taxon>Metazoa</taxon>
        <taxon>Ecdysozoa</taxon>
        <taxon>Arthropoda</taxon>
        <taxon>Chelicerata</taxon>
        <taxon>Arachnida</taxon>
        <taxon>Araneae</taxon>
        <taxon>Araneomorphae</taxon>
        <taxon>Entelegynae</taxon>
        <taxon>Araneoidea</taxon>
        <taxon>Araneidae</taxon>
        <taxon>Caerostris</taxon>
    </lineage>
</organism>
<dbReference type="EMBL" id="BPLQ01004264">
    <property type="protein sequence ID" value="GIY06817.1"/>
    <property type="molecule type" value="Genomic_DNA"/>
</dbReference>
<name>A0AAV4QBZ2_9ARAC</name>
<evidence type="ECO:0000313" key="3">
    <source>
        <dbReference type="Proteomes" id="UP001054837"/>
    </source>
</evidence>
<dbReference type="AlphaFoldDB" id="A0AAV4QBZ2"/>
<reference evidence="2 3" key="1">
    <citation type="submission" date="2021-06" db="EMBL/GenBank/DDBJ databases">
        <title>Caerostris darwini draft genome.</title>
        <authorList>
            <person name="Kono N."/>
            <person name="Arakawa K."/>
        </authorList>
    </citation>
    <scope>NUCLEOTIDE SEQUENCE [LARGE SCALE GENOMIC DNA]</scope>
</reference>
<comment type="caution">
    <text evidence="2">The sequence shown here is derived from an EMBL/GenBank/DDBJ whole genome shotgun (WGS) entry which is preliminary data.</text>
</comment>
<sequence length="106" mass="12598">MLNCSEIKCVGRFNQLAQIRYRFEIRIADANFIKNLNSNLYLFITQNGTIDSSMKTFQAVRWDDYASITCDWEYLSDECPLPEVKHFFEAILPIKEEREFVLHFFS</sequence>
<keyword evidence="3" id="KW-1185">Reference proteome</keyword>
<evidence type="ECO:0000259" key="1">
    <source>
        <dbReference type="Pfam" id="PF08706"/>
    </source>
</evidence>
<dbReference type="Pfam" id="PF08706">
    <property type="entry name" value="D5_N"/>
    <property type="match status" value="1"/>
</dbReference>
<dbReference type="Proteomes" id="UP001054837">
    <property type="component" value="Unassembled WGS sequence"/>
</dbReference>
<gene>
    <name evidence="2" type="ORF">CDAR_76571</name>
</gene>